<dbReference type="Proteomes" id="UP000639643">
    <property type="component" value="Unassembled WGS sequence"/>
</dbReference>
<dbReference type="AlphaFoldDB" id="A0A8H6KE67"/>
<keyword evidence="2" id="KW-1185">Reference proteome</keyword>
<proteinExistence type="predicted"/>
<organism evidence="1 2">
    <name type="scientific">Colletotrichum musicola</name>
    <dbReference type="NCBI Taxonomy" id="2175873"/>
    <lineage>
        <taxon>Eukaryota</taxon>
        <taxon>Fungi</taxon>
        <taxon>Dikarya</taxon>
        <taxon>Ascomycota</taxon>
        <taxon>Pezizomycotina</taxon>
        <taxon>Sordariomycetes</taxon>
        <taxon>Hypocreomycetidae</taxon>
        <taxon>Glomerellales</taxon>
        <taxon>Glomerellaceae</taxon>
        <taxon>Colletotrichum</taxon>
        <taxon>Colletotrichum orchidearum species complex</taxon>
    </lineage>
</organism>
<name>A0A8H6KE67_9PEZI</name>
<reference evidence="1" key="1">
    <citation type="journal article" date="2020" name="Phytopathology">
        <title>Genome Sequence Resources of Colletotrichum truncatum, C. plurivorum, C. musicola, and C. sojae: Four Species Pathogenic to Soybean (Glycine max).</title>
        <authorList>
            <person name="Rogerio F."/>
            <person name="Boufleur T.R."/>
            <person name="Ciampi-Guillardi M."/>
            <person name="Sukno S.A."/>
            <person name="Thon M.R."/>
            <person name="Massola Junior N.S."/>
            <person name="Baroncelli R."/>
        </authorList>
    </citation>
    <scope>NUCLEOTIDE SEQUENCE</scope>
    <source>
        <strain evidence="1">LFN0074</strain>
    </source>
</reference>
<evidence type="ECO:0000313" key="2">
    <source>
        <dbReference type="Proteomes" id="UP000639643"/>
    </source>
</evidence>
<comment type="caution">
    <text evidence="1">The sequence shown here is derived from an EMBL/GenBank/DDBJ whole genome shotgun (WGS) entry which is preliminary data.</text>
</comment>
<gene>
    <name evidence="1" type="ORF">CMUS01_08201</name>
</gene>
<evidence type="ECO:0000313" key="1">
    <source>
        <dbReference type="EMBL" id="KAF6829313.1"/>
    </source>
</evidence>
<accession>A0A8H6KE67</accession>
<sequence length="135" mass="15171">MVWAPGVGAGGSYCVLRRLPIEDKRLRDALREHAQLLLPFPTSHSPPPFLFPSAGHHRLRPVPSTVHHCTFDHGDYRKPQIREDGYGYEETRLRWLSSDNTVFSTQDGGNGVRAALPANTRKLQHTVTHGMLPIE</sequence>
<dbReference type="EMBL" id="WIGM01000313">
    <property type="protein sequence ID" value="KAF6829313.1"/>
    <property type="molecule type" value="Genomic_DNA"/>
</dbReference>
<protein>
    <submittedName>
        <fullName evidence="1">Uncharacterized protein</fullName>
    </submittedName>
</protein>